<accession>A0ABP8ELL4</accession>
<evidence type="ECO:0000313" key="1">
    <source>
        <dbReference type="EMBL" id="GAA4284834.1"/>
    </source>
</evidence>
<dbReference type="RefSeq" id="WP_236862804.1">
    <property type="nucleotide sequence ID" value="NZ_BAABAZ010000006.1"/>
</dbReference>
<protein>
    <submittedName>
        <fullName evidence="1">Uncharacterized protein</fullName>
    </submittedName>
</protein>
<organism evidence="1 2">
    <name type="scientific">Brevibacterium daeguense</name>
    <dbReference type="NCBI Taxonomy" id="909936"/>
    <lineage>
        <taxon>Bacteria</taxon>
        <taxon>Bacillati</taxon>
        <taxon>Actinomycetota</taxon>
        <taxon>Actinomycetes</taxon>
        <taxon>Micrococcales</taxon>
        <taxon>Brevibacteriaceae</taxon>
        <taxon>Brevibacterium</taxon>
    </lineage>
</organism>
<reference evidence="2" key="1">
    <citation type="journal article" date="2019" name="Int. J. Syst. Evol. Microbiol.">
        <title>The Global Catalogue of Microorganisms (GCM) 10K type strain sequencing project: providing services to taxonomists for standard genome sequencing and annotation.</title>
        <authorList>
            <consortium name="The Broad Institute Genomics Platform"/>
            <consortium name="The Broad Institute Genome Sequencing Center for Infectious Disease"/>
            <person name="Wu L."/>
            <person name="Ma J."/>
        </authorList>
    </citation>
    <scope>NUCLEOTIDE SEQUENCE [LARGE SCALE GENOMIC DNA]</scope>
    <source>
        <strain evidence="2">JCM 17458</strain>
    </source>
</reference>
<dbReference type="Proteomes" id="UP001501586">
    <property type="component" value="Unassembled WGS sequence"/>
</dbReference>
<keyword evidence="2" id="KW-1185">Reference proteome</keyword>
<proteinExistence type="predicted"/>
<name>A0ABP8ELL4_9MICO</name>
<gene>
    <name evidence="1" type="ORF">GCM10022261_23650</name>
</gene>
<evidence type="ECO:0000313" key="2">
    <source>
        <dbReference type="Proteomes" id="UP001501586"/>
    </source>
</evidence>
<sequence length="52" mass="6208">MEVRDDYPHTWTIKQWEDFMKKARDVGAPDDAQVYLMENDSEPHIAVHFKSE</sequence>
<dbReference type="EMBL" id="BAABAZ010000006">
    <property type="protein sequence ID" value="GAA4284834.1"/>
    <property type="molecule type" value="Genomic_DNA"/>
</dbReference>
<comment type="caution">
    <text evidence="1">The sequence shown here is derived from an EMBL/GenBank/DDBJ whole genome shotgun (WGS) entry which is preliminary data.</text>
</comment>